<keyword evidence="6" id="KW-0443">Lipid metabolism</keyword>
<dbReference type="PANTHER" id="PTHR23063:SF60">
    <property type="entry name" value="LYSOPHOSPHATIDIC ACID:OLEOYL-COA ACYLTRANSFERASE 1"/>
    <property type="match status" value="1"/>
</dbReference>
<evidence type="ECO:0000313" key="11">
    <source>
        <dbReference type="EMBL" id="OLY78516.1"/>
    </source>
</evidence>
<evidence type="ECO:0000256" key="3">
    <source>
        <dbReference type="ARBA" id="ARBA00022679"/>
    </source>
</evidence>
<dbReference type="Proteomes" id="UP000187455">
    <property type="component" value="Unassembled WGS sequence"/>
</dbReference>
<dbReference type="AlphaFoldDB" id="A0A1R0GNQ8"/>
<gene>
    <name evidence="11" type="ORF">AYI68_g7436</name>
</gene>
<dbReference type="InterPro" id="IPR002123">
    <property type="entry name" value="Plipid/glycerol_acylTrfase"/>
</dbReference>
<dbReference type="EMBL" id="LSSL01006248">
    <property type="protein sequence ID" value="OLY78516.1"/>
    <property type="molecule type" value="Genomic_DNA"/>
</dbReference>
<reference evidence="11 12" key="1">
    <citation type="journal article" date="2016" name="Mol. Biol. Evol.">
        <title>Genome-Wide Survey of Gut Fungi (Harpellales) Reveals the First Horizontally Transferred Ubiquitin Gene from a Mosquito Host.</title>
        <authorList>
            <person name="Wang Y."/>
            <person name="White M.M."/>
            <person name="Kvist S."/>
            <person name="Moncalvo J.M."/>
        </authorList>
    </citation>
    <scope>NUCLEOTIDE SEQUENCE [LARGE SCALE GENOMIC DNA]</scope>
    <source>
        <strain evidence="11 12">ALG-7-W6</strain>
    </source>
</reference>
<dbReference type="PANTHER" id="PTHR23063">
    <property type="entry name" value="PHOSPHOLIPID ACYLTRANSFERASE"/>
    <property type="match status" value="1"/>
</dbReference>
<evidence type="ECO:0000256" key="5">
    <source>
        <dbReference type="ARBA" id="ARBA00022989"/>
    </source>
</evidence>
<keyword evidence="8 11" id="KW-0012">Acyltransferase</keyword>
<feature type="domain" description="Phospholipid/glycerol acyltransferase" evidence="10">
    <location>
        <begin position="44"/>
        <end position="161"/>
    </location>
</feature>
<dbReference type="GO" id="GO:0006629">
    <property type="term" value="P:lipid metabolic process"/>
    <property type="evidence" value="ECO:0007669"/>
    <property type="project" value="UniProtKB-KW"/>
</dbReference>
<comment type="similarity">
    <text evidence="2">Belongs to the 1-acyl-sn-glycerol-3-phosphate acyltransferase family.</text>
</comment>
<evidence type="ECO:0000256" key="9">
    <source>
        <dbReference type="SAM" id="MobiDB-lite"/>
    </source>
</evidence>
<proteinExistence type="inferred from homology"/>
<dbReference type="SUPFAM" id="SSF69593">
    <property type="entry name" value="Glycerol-3-phosphate (1)-acyltransferase"/>
    <property type="match status" value="1"/>
</dbReference>
<comment type="subcellular location">
    <subcellularLocation>
        <location evidence="1">Membrane</location>
    </subcellularLocation>
</comment>
<name>A0A1R0GNQ8_9FUNG</name>
<dbReference type="GO" id="GO:0016020">
    <property type="term" value="C:membrane"/>
    <property type="evidence" value="ECO:0007669"/>
    <property type="project" value="UniProtKB-SubCell"/>
</dbReference>
<protein>
    <submittedName>
        <fullName evidence="11">Lysophospholipid acyltransferase LPEAT1</fullName>
    </submittedName>
</protein>
<evidence type="ECO:0000256" key="7">
    <source>
        <dbReference type="ARBA" id="ARBA00023136"/>
    </source>
</evidence>
<organism evidence="11 12">
    <name type="scientific">Smittium mucronatum</name>
    <dbReference type="NCBI Taxonomy" id="133383"/>
    <lineage>
        <taxon>Eukaryota</taxon>
        <taxon>Fungi</taxon>
        <taxon>Fungi incertae sedis</taxon>
        <taxon>Zoopagomycota</taxon>
        <taxon>Kickxellomycotina</taxon>
        <taxon>Harpellomycetes</taxon>
        <taxon>Harpellales</taxon>
        <taxon>Legeriomycetaceae</taxon>
        <taxon>Smittium</taxon>
    </lineage>
</organism>
<dbReference type="Pfam" id="PF01553">
    <property type="entry name" value="Acyltransferase"/>
    <property type="match status" value="1"/>
</dbReference>
<dbReference type="OrthoDB" id="272512at2759"/>
<evidence type="ECO:0000259" key="10">
    <source>
        <dbReference type="SMART" id="SM00563"/>
    </source>
</evidence>
<feature type="region of interest" description="Disordered" evidence="9">
    <location>
        <begin position="20"/>
        <end position="42"/>
    </location>
</feature>
<evidence type="ECO:0000256" key="6">
    <source>
        <dbReference type="ARBA" id="ARBA00023098"/>
    </source>
</evidence>
<evidence type="ECO:0000313" key="12">
    <source>
        <dbReference type="Proteomes" id="UP000187455"/>
    </source>
</evidence>
<dbReference type="GO" id="GO:0016746">
    <property type="term" value="F:acyltransferase activity"/>
    <property type="evidence" value="ECO:0007669"/>
    <property type="project" value="UniProtKB-KW"/>
</dbReference>
<evidence type="ECO:0000256" key="4">
    <source>
        <dbReference type="ARBA" id="ARBA00022692"/>
    </source>
</evidence>
<keyword evidence="3 11" id="KW-0808">Transferase</keyword>
<evidence type="ECO:0000256" key="2">
    <source>
        <dbReference type="ARBA" id="ARBA00008655"/>
    </source>
</evidence>
<evidence type="ECO:0000256" key="1">
    <source>
        <dbReference type="ARBA" id="ARBA00004370"/>
    </source>
</evidence>
<sequence length="255" mass="28368">MLSYSADKGEEQLKIGVPSRMTYSSKKAGRRNKPTSTRTPKSGDIVVSNHSSYIDVLYFISRFDPTFVIIDNATLKMQPLRGYAALFASTHPPAALLKASVAKSLSEICTEARATNSGPVVVFPENTSSNGKALLSFLPIFSDLGNEDPKSNLFLFALKYPYKSFCPTYSIGSVFRHLVGLCCQIYNRLVVVQVADDSCPKFGIESKPGSDEPYDLDEEIRLTITAASRLRSTKLTALDKIDFVKYYNERQRIYK</sequence>
<keyword evidence="4" id="KW-0812">Transmembrane</keyword>
<evidence type="ECO:0000256" key="8">
    <source>
        <dbReference type="ARBA" id="ARBA00023315"/>
    </source>
</evidence>
<dbReference type="STRING" id="133383.A0A1R0GNQ8"/>
<keyword evidence="7" id="KW-0472">Membrane</keyword>
<keyword evidence="5" id="KW-1133">Transmembrane helix</keyword>
<accession>A0A1R0GNQ8</accession>
<comment type="caution">
    <text evidence="11">The sequence shown here is derived from an EMBL/GenBank/DDBJ whole genome shotgun (WGS) entry which is preliminary data.</text>
</comment>
<dbReference type="SMART" id="SM00563">
    <property type="entry name" value="PlsC"/>
    <property type="match status" value="1"/>
</dbReference>
<keyword evidence="12" id="KW-1185">Reference proteome</keyword>